<dbReference type="InterPro" id="IPR011990">
    <property type="entry name" value="TPR-like_helical_dom_sf"/>
</dbReference>
<dbReference type="SUPFAM" id="SSF48452">
    <property type="entry name" value="TPR-like"/>
    <property type="match status" value="1"/>
</dbReference>
<evidence type="ECO:0000313" key="3">
    <source>
        <dbReference type="EMBL" id="ACL62864.1"/>
    </source>
</evidence>
<proteinExistence type="predicted"/>
<dbReference type="Pfam" id="PF14559">
    <property type="entry name" value="TPR_19"/>
    <property type="match status" value="1"/>
</dbReference>
<dbReference type="Proteomes" id="UP000008207">
    <property type="component" value="Plasmid pMNOD02"/>
</dbReference>
<geneLocation type="plasmid" evidence="3 4">
    <name>pMNOD02</name>
</geneLocation>
<keyword evidence="3" id="KW-0614">Plasmid</keyword>
<name>B8IXN2_METNO</name>
<organism evidence="3 4">
    <name type="scientific">Methylobacterium nodulans (strain LMG 21967 / CNCM I-2342 / ORS 2060)</name>
    <dbReference type="NCBI Taxonomy" id="460265"/>
    <lineage>
        <taxon>Bacteria</taxon>
        <taxon>Pseudomonadati</taxon>
        <taxon>Pseudomonadota</taxon>
        <taxon>Alphaproteobacteria</taxon>
        <taxon>Hyphomicrobiales</taxon>
        <taxon>Methylobacteriaceae</taxon>
        <taxon>Methylobacterium</taxon>
    </lineage>
</organism>
<dbReference type="AlphaFoldDB" id="B8IXN2"/>
<keyword evidence="4" id="KW-1185">Reference proteome</keyword>
<dbReference type="Pfam" id="PF22882">
    <property type="entry name" value="GT-D-like"/>
    <property type="match status" value="1"/>
</dbReference>
<evidence type="ECO:0000259" key="2">
    <source>
        <dbReference type="Pfam" id="PF22882"/>
    </source>
</evidence>
<feature type="repeat" description="TPR" evidence="1">
    <location>
        <begin position="83"/>
        <end position="116"/>
    </location>
</feature>
<evidence type="ECO:0000313" key="4">
    <source>
        <dbReference type="Proteomes" id="UP000008207"/>
    </source>
</evidence>
<dbReference type="PROSITE" id="PS50005">
    <property type="entry name" value="TPR"/>
    <property type="match status" value="1"/>
</dbReference>
<feature type="domain" description="GT-D fold-like" evidence="2">
    <location>
        <begin position="189"/>
        <end position="437"/>
    </location>
</feature>
<evidence type="ECO:0000256" key="1">
    <source>
        <dbReference type="PROSITE-ProRule" id="PRU00339"/>
    </source>
</evidence>
<dbReference type="HOGENOM" id="CLU_625302_0_0_5"/>
<dbReference type="InterPro" id="IPR019734">
    <property type="entry name" value="TPR_rpt"/>
</dbReference>
<gene>
    <name evidence="3" type="ordered locus">Mnod_7835</name>
</gene>
<dbReference type="Gene3D" id="1.25.40.10">
    <property type="entry name" value="Tetratricopeptide repeat domain"/>
    <property type="match status" value="1"/>
</dbReference>
<reference evidence="4" key="1">
    <citation type="submission" date="2009-01" db="EMBL/GenBank/DDBJ databases">
        <title>Complete sequence of plasmid 2 of Methylobacterium nodulans ORS 2060.</title>
        <authorList>
            <consortium name="US DOE Joint Genome Institute"/>
            <person name="Lucas S."/>
            <person name="Copeland A."/>
            <person name="Lapidus A."/>
            <person name="Glavina del Rio T."/>
            <person name="Dalin E."/>
            <person name="Tice H."/>
            <person name="Bruce D."/>
            <person name="Goodwin L."/>
            <person name="Pitluck S."/>
            <person name="Sims D."/>
            <person name="Brettin T."/>
            <person name="Detter J.C."/>
            <person name="Han C."/>
            <person name="Larimer F."/>
            <person name="Land M."/>
            <person name="Hauser L."/>
            <person name="Kyrpides N."/>
            <person name="Ivanova N."/>
            <person name="Marx C.J."/>
            <person name="Richardson P."/>
        </authorList>
    </citation>
    <scope>NUCLEOTIDE SEQUENCE [LARGE SCALE GENOMIC DNA]</scope>
    <source>
        <strain evidence="4">LMG 21967 / CNCM I-2342 / ORS 2060</strain>
        <plasmid evidence="4">Plasmid pMNOD02</plasmid>
    </source>
</reference>
<protein>
    <submittedName>
        <fullName evidence="3">Tetratricopeptide TPR_2 repeat protein</fullName>
    </submittedName>
</protein>
<sequence>MTAPPVTLMRPVTSGRSRETAALASIPAAQAHPARPAERVGWARAGDDPVQAVRAAEALRDAGDVLEAAAILTQLCRLFAHLPYGWRELAVLRQRAGDAEGAARDFARALAADPGDLHTLMQSVRHSAGMGRLDEAQACLSAFVPRTPGQVRRAERLEQLVAYMRRHPETEAMLLAMAIRTSPRHLGIAAVEARIAAALEERRPFSLIRLGDGEGAWISDPDEEGGRFRSLYRNNRKRILRTWFGNDDLIDRADFLALRDRFLATIPTASVVGVTYPERIRHEYGIASLDGVPSCTNVLRHVSPLLHREGVSVCTHDIHLDLHLSGALQRLMTSGHPVGLISCHPQLAGAISRRFGTRIAAALLIPEEKRFAPIIGATGMQGAHYPEAFGHVMARLRQRDWSGIFWLVAAGYLGKLYCHEIAARGGVAVDIGSIADAWSGKATRPGLSNLDPYRL</sequence>
<dbReference type="KEGG" id="mno:Mnod_7835"/>
<dbReference type="EMBL" id="CP001351">
    <property type="protein sequence ID" value="ACL62864.1"/>
    <property type="molecule type" value="Genomic_DNA"/>
</dbReference>
<keyword evidence="1" id="KW-0802">TPR repeat</keyword>
<dbReference type="InterPro" id="IPR055171">
    <property type="entry name" value="GT-D-like"/>
</dbReference>
<accession>B8IXN2</accession>